<reference evidence="2 3" key="1">
    <citation type="submission" date="2014-01" db="EMBL/GenBank/DDBJ databases">
        <title>Plasmidome dynamics in the species complex Clostridium novyi sensu lato converts strains of independent lineages into distinctly different pathogens.</title>
        <authorList>
            <person name="Skarin H."/>
            <person name="Segerman B."/>
        </authorList>
    </citation>
    <scope>NUCLEOTIDE SEQUENCE [LARGE SCALE GENOMIC DNA]</scope>
    <source>
        <strain evidence="2 3">DC5</strain>
    </source>
</reference>
<evidence type="ECO:0000259" key="1">
    <source>
        <dbReference type="Pfam" id="PF13482"/>
    </source>
</evidence>
<dbReference type="AlphaFoldDB" id="A0A0A0IBG1"/>
<proteinExistence type="predicted"/>
<organism evidence="2 3">
    <name type="scientific">Clostridium botulinum C/D str. DC5</name>
    <dbReference type="NCBI Taxonomy" id="1443128"/>
    <lineage>
        <taxon>Bacteria</taxon>
        <taxon>Bacillati</taxon>
        <taxon>Bacillota</taxon>
        <taxon>Clostridia</taxon>
        <taxon>Eubacteriales</taxon>
        <taxon>Clostridiaceae</taxon>
        <taxon>Clostridium</taxon>
    </lineage>
</organism>
<dbReference type="Pfam" id="PF13482">
    <property type="entry name" value="RNase_H_2"/>
    <property type="match status" value="1"/>
</dbReference>
<feature type="domain" description="YprB ribonuclease H-like" evidence="1">
    <location>
        <begin position="26"/>
        <end position="193"/>
    </location>
</feature>
<dbReference type="EMBL" id="JDRY01000046">
    <property type="protein sequence ID" value="KGM98789.1"/>
    <property type="molecule type" value="Genomic_DNA"/>
</dbReference>
<protein>
    <submittedName>
        <fullName evidence="2">DNA polymerase</fullName>
    </submittedName>
</protein>
<name>A0A0A0IBG1_CLOBO</name>
<dbReference type="SUPFAM" id="SSF53098">
    <property type="entry name" value="Ribonuclease H-like"/>
    <property type="match status" value="1"/>
</dbReference>
<dbReference type="GO" id="GO:0003676">
    <property type="term" value="F:nucleic acid binding"/>
    <property type="evidence" value="ECO:0007669"/>
    <property type="project" value="InterPro"/>
</dbReference>
<dbReference type="PANTHER" id="PTHR38462:SF1">
    <property type="entry name" value="YPRB RIBONUCLEASE H-LIKE DOMAIN-CONTAINING PROTEIN"/>
    <property type="match status" value="1"/>
</dbReference>
<dbReference type="PANTHER" id="PTHR38462">
    <property type="entry name" value="EXONUCLEASE-LIKE PROTEIN"/>
    <property type="match status" value="1"/>
</dbReference>
<evidence type="ECO:0000313" key="3">
    <source>
        <dbReference type="Proteomes" id="UP000030014"/>
    </source>
</evidence>
<gene>
    <name evidence="2" type="ORF">Z955_10500</name>
</gene>
<dbReference type="InterPro" id="IPR038720">
    <property type="entry name" value="YprB_RNase_H-like_dom"/>
</dbReference>
<evidence type="ECO:0000313" key="2">
    <source>
        <dbReference type="EMBL" id="KGM98789.1"/>
    </source>
</evidence>
<dbReference type="Proteomes" id="UP000030014">
    <property type="component" value="Unassembled WGS sequence"/>
</dbReference>
<dbReference type="Gene3D" id="3.30.420.10">
    <property type="entry name" value="Ribonuclease H-like superfamily/Ribonuclease H"/>
    <property type="match status" value="1"/>
</dbReference>
<comment type="caution">
    <text evidence="2">The sequence shown here is derived from an EMBL/GenBank/DDBJ whole genome shotgun (WGS) entry which is preliminary data.</text>
</comment>
<dbReference type="InterPro" id="IPR036397">
    <property type="entry name" value="RNaseH_sf"/>
</dbReference>
<dbReference type="RefSeq" id="WP_039258272.1">
    <property type="nucleotide sequence ID" value="NZ_JDRY01000046.1"/>
</dbReference>
<dbReference type="InterPro" id="IPR012337">
    <property type="entry name" value="RNaseH-like_sf"/>
</dbReference>
<sequence>MIEIQKEKILDFNAGLYKNILVNNTIFFDIETTGFDKEKASVILISGGWFDENNKFIIKQYFAESLDEEVQLLESFKKDVSKFHAWCSYNGRAFDEPFIKKRMDINNIDFTPPQDHIDLYRLIRPYYKQLGMERCNLKSVEKYLGIDRQDQIDGGMCVELYYEFLTNKDIRLREVIMLHNYEDVLNLPFILKLTYDVKKDKNLKREDCITKRQLDYLRYLLRKNQITIKSDLKKMSKKAASRIIDSIIRGEIDIYKFNDIINDSY</sequence>
<accession>A0A0A0IBG1</accession>